<reference evidence="2 3" key="1">
    <citation type="journal article" date="2016" name="Nat. Commun.">
        <title>Thousands of microbial genomes shed light on interconnected biogeochemical processes in an aquifer system.</title>
        <authorList>
            <person name="Anantharaman K."/>
            <person name="Brown C.T."/>
            <person name="Hug L.A."/>
            <person name="Sharon I."/>
            <person name="Castelle C.J."/>
            <person name="Probst A.J."/>
            <person name="Thomas B.C."/>
            <person name="Singh A."/>
            <person name="Wilkins M.J."/>
            <person name="Karaoz U."/>
            <person name="Brodie E.L."/>
            <person name="Williams K.H."/>
            <person name="Hubbard S.S."/>
            <person name="Banfield J.F."/>
        </authorList>
    </citation>
    <scope>NUCLEOTIDE SEQUENCE [LARGE SCALE GENOMIC DNA]</scope>
</reference>
<sequence>MVVTAELPPRTELGQQLSSLELIRSGERGKRDETIPLARVSTELSIVDDSHAEELGNSMTLIGGWGQLSSIVVRAREEDGEVYYDIIDGFHRAEGARRRGMENIEARVTYGCDDAEMYDLRILAASSVKSVQYARIAEWMTRAFELTPWRKKGLTVVQAFGLAINDRETSYKGLSPEELQGLKEWVRLKCGKWERSITGTHAILRVVANADPDLVKKVRPSGSLKDHAGRITPARLAAVALTMPGNFDAQNAVLECAVDNKLSAAETEDLAREVARAIESGDSGEGEINYALLIEDLIEVNTTVPIEADERGPEPEELIVAGTDGEPDVFVDPDEIPLPVRETRPTHHRRISAARVTPENTSDQVADLRRALQKAHEIIIAGTWDGRWWRTAPYLTPFERDLMTQAFDGEGFDITEFALDHKLTEIKVVQYMISTFLKHNLMSVKGTEKEKIAASREV</sequence>
<organism evidence="2 3">
    <name type="scientific">Candidatus Curtissbacteria bacterium RIFOXYA1_FULL_41_14</name>
    <dbReference type="NCBI Taxonomy" id="1797737"/>
    <lineage>
        <taxon>Bacteria</taxon>
        <taxon>Candidatus Curtissiibacteriota</taxon>
    </lineage>
</organism>
<feature type="domain" description="ParB-like N-terminal" evidence="1">
    <location>
        <begin position="33"/>
        <end position="126"/>
    </location>
</feature>
<dbReference type="InterPro" id="IPR003115">
    <property type="entry name" value="ParB_N"/>
</dbReference>
<dbReference type="SMART" id="SM00470">
    <property type="entry name" value="ParB"/>
    <property type="match status" value="1"/>
</dbReference>
<dbReference type="Pfam" id="PF02195">
    <property type="entry name" value="ParB_N"/>
    <property type="match status" value="1"/>
</dbReference>
<protein>
    <recommendedName>
        <fullName evidence="1">ParB-like N-terminal domain-containing protein</fullName>
    </recommendedName>
</protein>
<dbReference type="SUPFAM" id="SSF110849">
    <property type="entry name" value="ParB/Sulfiredoxin"/>
    <property type="match status" value="1"/>
</dbReference>
<evidence type="ECO:0000259" key="1">
    <source>
        <dbReference type="SMART" id="SM00470"/>
    </source>
</evidence>
<dbReference type="Gene3D" id="3.90.1530.30">
    <property type="match status" value="1"/>
</dbReference>
<evidence type="ECO:0000313" key="3">
    <source>
        <dbReference type="Proteomes" id="UP000176751"/>
    </source>
</evidence>
<comment type="caution">
    <text evidence="2">The sequence shown here is derived from an EMBL/GenBank/DDBJ whole genome shotgun (WGS) entry which is preliminary data.</text>
</comment>
<dbReference type="Proteomes" id="UP000176751">
    <property type="component" value="Unassembled WGS sequence"/>
</dbReference>
<evidence type="ECO:0000313" key="2">
    <source>
        <dbReference type="EMBL" id="OGE01131.1"/>
    </source>
</evidence>
<dbReference type="InterPro" id="IPR036086">
    <property type="entry name" value="ParB/Sulfiredoxin_sf"/>
</dbReference>
<accession>A0A1F5HAI9</accession>
<dbReference type="STRING" id="1797737.A2196_00265"/>
<dbReference type="AlphaFoldDB" id="A0A1F5HAI9"/>
<dbReference type="EMBL" id="MFCA01000029">
    <property type="protein sequence ID" value="OGE01131.1"/>
    <property type="molecule type" value="Genomic_DNA"/>
</dbReference>
<gene>
    <name evidence="2" type="ORF">A2196_00265</name>
</gene>
<name>A0A1F5HAI9_9BACT</name>
<proteinExistence type="predicted"/>